<evidence type="ECO:0000313" key="2">
    <source>
        <dbReference type="EMBL" id="KAK7264681.1"/>
    </source>
</evidence>
<accession>A0AAN9EWP0</accession>
<dbReference type="EMBL" id="JAYKXN010000008">
    <property type="protein sequence ID" value="KAK7264681.1"/>
    <property type="molecule type" value="Genomic_DNA"/>
</dbReference>
<organism evidence="2 3">
    <name type="scientific">Clitoria ternatea</name>
    <name type="common">Butterfly pea</name>
    <dbReference type="NCBI Taxonomy" id="43366"/>
    <lineage>
        <taxon>Eukaryota</taxon>
        <taxon>Viridiplantae</taxon>
        <taxon>Streptophyta</taxon>
        <taxon>Embryophyta</taxon>
        <taxon>Tracheophyta</taxon>
        <taxon>Spermatophyta</taxon>
        <taxon>Magnoliopsida</taxon>
        <taxon>eudicotyledons</taxon>
        <taxon>Gunneridae</taxon>
        <taxon>Pentapetalae</taxon>
        <taxon>rosids</taxon>
        <taxon>fabids</taxon>
        <taxon>Fabales</taxon>
        <taxon>Fabaceae</taxon>
        <taxon>Papilionoideae</taxon>
        <taxon>50 kb inversion clade</taxon>
        <taxon>NPAAA clade</taxon>
        <taxon>indigoferoid/millettioid clade</taxon>
        <taxon>Phaseoleae</taxon>
        <taxon>Clitoria</taxon>
    </lineage>
</organism>
<protein>
    <submittedName>
        <fullName evidence="2">Uncharacterized protein</fullName>
    </submittedName>
</protein>
<gene>
    <name evidence="2" type="ORF">RJT34_32291</name>
</gene>
<proteinExistence type="predicted"/>
<evidence type="ECO:0000256" key="1">
    <source>
        <dbReference type="SAM" id="MobiDB-lite"/>
    </source>
</evidence>
<dbReference type="Proteomes" id="UP001359559">
    <property type="component" value="Unassembled WGS sequence"/>
</dbReference>
<evidence type="ECO:0000313" key="3">
    <source>
        <dbReference type="Proteomes" id="UP001359559"/>
    </source>
</evidence>
<comment type="caution">
    <text evidence="2">The sequence shown here is derived from an EMBL/GenBank/DDBJ whole genome shotgun (WGS) entry which is preliminary data.</text>
</comment>
<feature type="region of interest" description="Disordered" evidence="1">
    <location>
        <begin position="1"/>
        <end position="29"/>
    </location>
</feature>
<sequence>MASKKGSVREPDSCSNQVNYLEDGKTKSNMEKEVARRALLRSYLRRNGRKKMANNSAKLLPSRLSKVSLAEDSAE</sequence>
<name>A0AAN9EWP0_CLITE</name>
<keyword evidence="3" id="KW-1185">Reference proteome</keyword>
<dbReference type="AlphaFoldDB" id="A0AAN9EWP0"/>
<reference evidence="2 3" key="1">
    <citation type="submission" date="2024-01" db="EMBL/GenBank/DDBJ databases">
        <title>The genomes of 5 underutilized Papilionoideae crops provide insights into root nodulation and disease resistance.</title>
        <authorList>
            <person name="Yuan L."/>
        </authorList>
    </citation>
    <scope>NUCLEOTIDE SEQUENCE [LARGE SCALE GENOMIC DNA]</scope>
    <source>
        <strain evidence="2">LY-2023</strain>
        <tissue evidence="2">Leaf</tissue>
    </source>
</reference>